<gene>
    <name evidence="3" type="primary">AATK</name>
    <name evidence="3" type="ORF">GWK47_041490</name>
</gene>
<dbReference type="InterPro" id="IPR011009">
    <property type="entry name" value="Kinase-like_dom_sf"/>
</dbReference>
<dbReference type="Pfam" id="PF07714">
    <property type="entry name" value="PK_Tyr_Ser-Thr"/>
    <property type="match status" value="1"/>
</dbReference>
<dbReference type="GO" id="GO:0004672">
    <property type="term" value="F:protein kinase activity"/>
    <property type="evidence" value="ECO:0007669"/>
    <property type="project" value="InterPro"/>
</dbReference>
<dbReference type="OrthoDB" id="5973359at2759"/>
<sequence>MGTWVDMVDEGRKLCGDLKAVLRRDRSLSDVTLLRMSLDVASGLTHMHAHHFIHTDLAARNCVVEEDNTVKIGDYGFNLNSYKDEYYCAGDVALPLRWCSPETLKCTDTTIETKEVTKAANVWSFGVVMWEVASRGQMPYHHLDHEQVIQEVIMDQKAQLDPPPHLQLHATKLYNIMRQCWERGEGRPTMAHTHSLLAHLWEHTAAAQDHDTGALGDFEQRWNQLQQQDCRDHSIMYTGNTANLRFESDFSLSALGRQPLGEALSPSLQDLHGSAEDLQQRMQAKYGSTLPSWLGLEAGQQMDSLTQEITDAILKLDDYLAGEKSEPSTGQTSPEKGVSFKVGKDSFVSNPPDSIGARIGGLSMEEGRGHPSLGGGLSEDEEGFSMKLEQGAFTEMVRLKSQSVQDFMKLTVVDDASDSDPASQRTSLGFEPLTQDKTFSSEGNIKEALRDVRFMGELERLQAEHRYSIITEASRECASSIEYRNQGFNVDALREEEAQGGEGVPGSARDSLLGGECEGDSHDGRDSEQDPFLYRTISSGAAEETVTKVCDSREGKSDPSDEAESSVGGKPLPASPDCVVSSRDPKPASLPDIVVHNGGANIARASPSPPPSPSTLTHINSTSDQEVKHRLVFSAGGRDDENTSDAIEYEDNDKLPSVKESSVKSVPSYTPEEIVKGEEIVIGASEDHSLDLYKAVRSTEVPVISPSLDAPPMEPHRRQDKVETTPANVTSSDISDFVSPVFHSAREDVSDTLAGTEGSLLEFEPDSHHKDETSIVSTHPTTLPDITQKLNLTSPLSQHSGQSDELYHTAGSVFTSPEDSNPAKTTPALNTTYTSDIPMSGEQVEPAVMDESLSPNTSWGDLDTSTHFSYRKEAPVDASFEQPEPGTTNTDLKLDLLLGEALSPSGKKATPEAVDIMDPVLHAKDGVYSVNTEIFKQEKCIESLPASSDGGIVCQGSSVLKCDGAVNGVESGLRGVPGALQIAAPGSAPYTTMIIKGEDDLSPSAYHGSWSAEGDGGPGSDELLENGDFWEQQMVAWQAAAFQTRQLLQEASGQEAEGGGEAHAGTREEEASPRSDASSSPKSLYSSTDLLNLDGEGTYVSYNTTDEEEVLGYRPEDISALRAELCLKLDTGRGRRSSRSPANPRTPPPWTVTT</sequence>
<dbReference type="GO" id="GO:0005524">
    <property type="term" value="F:ATP binding"/>
    <property type="evidence" value="ECO:0007669"/>
    <property type="project" value="InterPro"/>
</dbReference>
<keyword evidence="4" id="KW-1185">Reference proteome</keyword>
<feature type="region of interest" description="Disordered" evidence="1">
    <location>
        <begin position="543"/>
        <end position="589"/>
    </location>
</feature>
<dbReference type="InterPro" id="IPR001245">
    <property type="entry name" value="Ser-Thr/Tyr_kinase_cat_dom"/>
</dbReference>
<keyword evidence="3" id="KW-0808">Transferase</keyword>
<dbReference type="InterPro" id="IPR008266">
    <property type="entry name" value="Tyr_kinase_AS"/>
</dbReference>
<feature type="region of interest" description="Disordered" evidence="1">
    <location>
        <begin position="495"/>
        <end position="530"/>
    </location>
</feature>
<feature type="compositionally biased region" description="Basic and acidic residues" evidence="1">
    <location>
        <begin position="714"/>
        <end position="723"/>
    </location>
</feature>
<dbReference type="PRINTS" id="PR00109">
    <property type="entry name" value="TYRKINASE"/>
</dbReference>
<evidence type="ECO:0000256" key="1">
    <source>
        <dbReference type="SAM" id="MobiDB-lite"/>
    </source>
</evidence>
<dbReference type="PANTHER" id="PTHR24417">
    <property type="entry name" value="SERINE/THREONINE-PROTEIN KINASE LMTK1"/>
    <property type="match status" value="1"/>
</dbReference>
<dbReference type="PANTHER" id="PTHR24417:SF7">
    <property type="entry name" value="CHROMATIN MODIFICATION-RELATED PROTEIN EAF1"/>
    <property type="match status" value="1"/>
</dbReference>
<dbReference type="Proteomes" id="UP000770661">
    <property type="component" value="Unassembled WGS sequence"/>
</dbReference>
<feature type="compositionally biased region" description="Low complexity" evidence="1">
    <location>
        <begin position="658"/>
        <end position="668"/>
    </location>
</feature>
<dbReference type="EMBL" id="JACEEZ010007466">
    <property type="protein sequence ID" value="KAG0724032.1"/>
    <property type="molecule type" value="Genomic_DNA"/>
</dbReference>
<feature type="region of interest" description="Disordered" evidence="1">
    <location>
        <begin position="1005"/>
        <end position="1024"/>
    </location>
</feature>
<dbReference type="Gene3D" id="1.10.510.10">
    <property type="entry name" value="Transferase(Phosphotransferase) domain 1"/>
    <property type="match status" value="1"/>
</dbReference>
<keyword evidence="3" id="KW-0418">Kinase</keyword>
<feature type="domain" description="Protein kinase" evidence="2">
    <location>
        <begin position="1"/>
        <end position="197"/>
    </location>
</feature>
<feature type="region of interest" description="Disordered" evidence="1">
    <location>
        <begin position="1130"/>
        <end position="1154"/>
    </location>
</feature>
<dbReference type="InterPro" id="IPR000719">
    <property type="entry name" value="Prot_kinase_dom"/>
</dbReference>
<protein>
    <submittedName>
        <fullName evidence="3">Serine/threonine-protein kinase LMTK1</fullName>
    </submittedName>
</protein>
<feature type="region of interest" description="Disordered" evidence="1">
    <location>
        <begin position="323"/>
        <end position="345"/>
    </location>
</feature>
<proteinExistence type="predicted"/>
<dbReference type="PROSITE" id="PS00109">
    <property type="entry name" value="PROTEIN_KINASE_TYR"/>
    <property type="match status" value="1"/>
</dbReference>
<name>A0A8J4YB76_CHIOP</name>
<feature type="compositionally biased region" description="Pro residues" evidence="1">
    <location>
        <begin position="1144"/>
        <end position="1154"/>
    </location>
</feature>
<feature type="region of interest" description="Disordered" evidence="1">
    <location>
        <begin position="704"/>
        <end position="731"/>
    </location>
</feature>
<accession>A0A8J4YB76</accession>
<evidence type="ECO:0000313" key="4">
    <source>
        <dbReference type="Proteomes" id="UP000770661"/>
    </source>
</evidence>
<feature type="compositionally biased region" description="Basic and acidic residues" evidence="1">
    <location>
        <begin position="550"/>
        <end position="559"/>
    </location>
</feature>
<feature type="compositionally biased region" description="Low complexity" evidence="1">
    <location>
        <begin position="1074"/>
        <end position="1083"/>
    </location>
</feature>
<organism evidence="3 4">
    <name type="scientific">Chionoecetes opilio</name>
    <name type="common">Atlantic snow crab</name>
    <name type="synonym">Cancer opilio</name>
    <dbReference type="NCBI Taxonomy" id="41210"/>
    <lineage>
        <taxon>Eukaryota</taxon>
        <taxon>Metazoa</taxon>
        <taxon>Ecdysozoa</taxon>
        <taxon>Arthropoda</taxon>
        <taxon>Crustacea</taxon>
        <taxon>Multicrustacea</taxon>
        <taxon>Malacostraca</taxon>
        <taxon>Eumalacostraca</taxon>
        <taxon>Eucarida</taxon>
        <taxon>Decapoda</taxon>
        <taxon>Pleocyemata</taxon>
        <taxon>Brachyura</taxon>
        <taxon>Eubrachyura</taxon>
        <taxon>Majoidea</taxon>
        <taxon>Majidae</taxon>
        <taxon>Chionoecetes</taxon>
    </lineage>
</organism>
<comment type="caution">
    <text evidence="3">The sequence shown here is derived from an EMBL/GenBank/DDBJ whole genome shotgun (WGS) entry which is preliminary data.</text>
</comment>
<evidence type="ECO:0000313" key="3">
    <source>
        <dbReference type="EMBL" id="KAG0724032.1"/>
    </source>
</evidence>
<feature type="region of interest" description="Disordered" evidence="1">
    <location>
        <begin position="605"/>
        <end position="670"/>
    </location>
</feature>
<feature type="compositionally biased region" description="Basic and acidic residues" evidence="1">
    <location>
        <begin position="519"/>
        <end position="528"/>
    </location>
</feature>
<feature type="compositionally biased region" description="Polar residues" evidence="1">
    <location>
        <begin position="615"/>
        <end position="624"/>
    </location>
</feature>
<dbReference type="AlphaFoldDB" id="A0A8J4YB76"/>
<dbReference type="PROSITE" id="PS50011">
    <property type="entry name" value="PROTEIN_KINASE_DOM"/>
    <property type="match status" value="1"/>
</dbReference>
<reference evidence="3" key="1">
    <citation type="submission" date="2020-07" db="EMBL/GenBank/DDBJ databases">
        <title>The High-quality genome of the commercially important snow crab, Chionoecetes opilio.</title>
        <authorList>
            <person name="Jeong J.-H."/>
            <person name="Ryu S."/>
        </authorList>
    </citation>
    <scope>NUCLEOTIDE SEQUENCE</scope>
    <source>
        <strain evidence="3">MADBK_172401_WGS</strain>
        <tissue evidence="3">Digestive gland</tissue>
    </source>
</reference>
<evidence type="ECO:0000259" key="2">
    <source>
        <dbReference type="PROSITE" id="PS50011"/>
    </source>
</evidence>
<feature type="region of interest" description="Disordered" evidence="1">
    <location>
        <begin position="1050"/>
        <end position="1090"/>
    </location>
</feature>
<feature type="compositionally biased region" description="Basic and acidic residues" evidence="1">
    <location>
        <begin position="1064"/>
        <end position="1073"/>
    </location>
</feature>
<dbReference type="SUPFAM" id="SSF56112">
    <property type="entry name" value="Protein kinase-like (PK-like)"/>
    <property type="match status" value="1"/>
</dbReference>